<feature type="transmembrane region" description="Helical" evidence="1">
    <location>
        <begin position="6"/>
        <end position="24"/>
    </location>
</feature>
<evidence type="ECO:0000313" key="3">
    <source>
        <dbReference type="Proteomes" id="UP000198862"/>
    </source>
</evidence>
<keyword evidence="1" id="KW-1133">Transmembrane helix</keyword>
<reference evidence="2 3" key="1">
    <citation type="submission" date="2016-10" db="EMBL/GenBank/DDBJ databases">
        <authorList>
            <person name="de Groot N.N."/>
        </authorList>
    </citation>
    <scope>NUCLEOTIDE SEQUENCE [LARGE SCALE GENOMIC DNA]</scope>
    <source>
        <strain evidence="2 3">DSM 6059</strain>
    </source>
</reference>
<evidence type="ECO:0000313" key="2">
    <source>
        <dbReference type="EMBL" id="SFB82722.1"/>
    </source>
</evidence>
<gene>
    <name evidence="2" type="ORF">SAMN02745724_00246</name>
</gene>
<name>A0A1I1E7V8_9GAMM</name>
<dbReference type="AlphaFoldDB" id="A0A1I1E7V8"/>
<dbReference type="RefSeq" id="WP_091979031.1">
    <property type="nucleotide sequence ID" value="NZ_FOLO01000001.1"/>
</dbReference>
<dbReference type="STRING" id="1123010.SAMN02745724_00246"/>
<dbReference type="OrthoDB" id="677174at2"/>
<feature type="transmembrane region" description="Helical" evidence="1">
    <location>
        <begin position="31"/>
        <end position="50"/>
    </location>
</feature>
<keyword evidence="3" id="KW-1185">Reference proteome</keyword>
<sequence>MSWDYLGYLASVFLVMSLMMTDVIKLRWFNLVGCLTFAIYGVVIMAWPVALTNAVLSLVNAYQIVKLNRANTELAASC</sequence>
<accession>A0A1I1E7V8</accession>
<protein>
    <submittedName>
        <fullName evidence="2">Inner membrane protein</fullName>
    </submittedName>
</protein>
<proteinExistence type="predicted"/>
<keyword evidence="1" id="KW-0812">Transmembrane</keyword>
<dbReference type="Proteomes" id="UP000198862">
    <property type="component" value="Unassembled WGS sequence"/>
</dbReference>
<keyword evidence="1" id="KW-0472">Membrane</keyword>
<dbReference type="EMBL" id="FOLO01000001">
    <property type="protein sequence ID" value="SFB82722.1"/>
    <property type="molecule type" value="Genomic_DNA"/>
</dbReference>
<evidence type="ECO:0000256" key="1">
    <source>
        <dbReference type="SAM" id="Phobius"/>
    </source>
</evidence>
<organism evidence="2 3">
    <name type="scientific">Pseudoalteromonas denitrificans DSM 6059</name>
    <dbReference type="NCBI Taxonomy" id="1123010"/>
    <lineage>
        <taxon>Bacteria</taxon>
        <taxon>Pseudomonadati</taxon>
        <taxon>Pseudomonadota</taxon>
        <taxon>Gammaproteobacteria</taxon>
        <taxon>Alteromonadales</taxon>
        <taxon>Pseudoalteromonadaceae</taxon>
        <taxon>Pseudoalteromonas</taxon>
    </lineage>
</organism>